<protein>
    <submittedName>
        <fullName evidence="6">Glycosyltransferase family 2 protein</fullName>
    </submittedName>
</protein>
<evidence type="ECO:0000256" key="4">
    <source>
        <dbReference type="SAM" id="Phobius"/>
    </source>
</evidence>
<dbReference type="PANTHER" id="PTHR43630">
    <property type="entry name" value="POLY-BETA-1,6-N-ACETYL-D-GLUCOSAMINE SYNTHASE"/>
    <property type="match status" value="1"/>
</dbReference>
<keyword evidence="4" id="KW-0472">Membrane</keyword>
<gene>
    <name evidence="6" type="ORF">P9989_18350</name>
</gene>
<dbReference type="Pfam" id="PF00535">
    <property type="entry name" value="Glycos_transf_2"/>
    <property type="match status" value="1"/>
</dbReference>
<keyword evidence="7" id="KW-1185">Reference proteome</keyword>
<reference evidence="6 7" key="1">
    <citation type="submission" date="2023-04" db="EMBL/GenBank/DDBJ databases">
        <title>Genome sequence of Halobacillus naozhouensis KACC 21980.</title>
        <authorList>
            <person name="Kim S."/>
            <person name="Heo J."/>
            <person name="Kwon S.-W."/>
        </authorList>
    </citation>
    <scope>NUCLEOTIDE SEQUENCE [LARGE SCALE GENOMIC DNA]</scope>
    <source>
        <strain evidence="6 7">KCTC 13234</strain>
    </source>
</reference>
<feature type="transmembrane region" description="Helical" evidence="4">
    <location>
        <begin position="6"/>
        <end position="26"/>
    </location>
</feature>
<evidence type="ECO:0000313" key="6">
    <source>
        <dbReference type="EMBL" id="WFT74297.1"/>
    </source>
</evidence>
<evidence type="ECO:0000256" key="1">
    <source>
        <dbReference type="ARBA" id="ARBA00006739"/>
    </source>
</evidence>
<evidence type="ECO:0000259" key="5">
    <source>
        <dbReference type="Pfam" id="PF00535"/>
    </source>
</evidence>
<keyword evidence="3" id="KW-0808">Transferase</keyword>
<dbReference type="SUPFAM" id="SSF53448">
    <property type="entry name" value="Nucleotide-diphospho-sugar transferases"/>
    <property type="match status" value="1"/>
</dbReference>
<organism evidence="6 7">
    <name type="scientific">Halobacillus naozhouensis</name>
    <dbReference type="NCBI Taxonomy" id="554880"/>
    <lineage>
        <taxon>Bacteria</taxon>
        <taxon>Bacillati</taxon>
        <taxon>Bacillota</taxon>
        <taxon>Bacilli</taxon>
        <taxon>Bacillales</taxon>
        <taxon>Bacillaceae</taxon>
        <taxon>Halobacillus</taxon>
    </lineage>
</organism>
<dbReference type="InterPro" id="IPR001173">
    <property type="entry name" value="Glyco_trans_2-like"/>
</dbReference>
<evidence type="ECO:0000313" key="7">
    <source>
        <dbReference type="Proteomes" id="UP001221597"/>
    </source>
</evidence>
<dbReference type="Proteomes" id="UP001221597">
    <property type="component" value="Chromosome"/>
</dbReference>
<dbReference type="PANTHER" id="PTHR43630:SF1">
    <property type="entry name" value="POLY-BETA-1,6-N-ACETYL-D-GLUCOSAMINE SYNTHASE"/>
    <property type="match status" value="1"/>
</dbReference>
<feature type="transmembrane region" description="Helical" evidence="4">
    <location>
        <begin position="351"/>
        <end position="373"/>
    </location>
</feature>
<dbReference type="CDD" id="cd06439">
    <property type="entry name" value="CESA_like_1"/>
    <property type="match status" value="1"/>
</dbReference>
<dbReference type="EMBL" id="CP121671">
    <property type="protein sequence ID" value="WFT74297.1"/>
    <property type="molecule type" value="Genomic_DNA"/>
</dbReference>
<feature type="transmembrane region" description="Helical" evidence="4">
    <location>
        <begin position="324"/>
        <end position="345"/>
    </location>
</feature>
<dbReference type="InterPro" id="IPR029044">
    <property type="entry name" value="Nucleotide-diphossugar_trans"/>
</dbReference>
<keyword evidence="4" id="KW-1133">Transmembrane helix</keyword>
<proteinExistence type="inferred from homology"/>
<evidence type="ECO:0000256" key="3">
    <source>
        <dbReference type="ARBA" id="ARBA00022679"/>
    </source>
</evidence>
<keyword evidence="2" id="KW-0328">Glycosyltransferase</keyword>
<name>A0ABY8IVR2_9BACI</name>
<dbReference type="RefSeq" id="WP_283076296.1">
    <property type="nucleotide sequence ID" value="NZ_CP121671.1"/>
</dbReference>
<dbReference type="Gene3D" id="3.90.550.10">
    <property type="entry name" value="Spore Coat Polysaccharide Biosynthesis Protein SpsA, Chain A"/>
    <property type="match status" value="1"/>
</dbReference>
<evidence type="ECO:0000256" key="2">
    <source>
        <dbReference type="ARBA" id="ARBA00022676"/>
    </source>
</evidence>
<keyword evidence="4" id="KW-0812">Transmembrane</keyword>
<sequence length="388" mass="45248">MYIFLEILFFIFSFLVFWAIIGYPFSLKILDKLLTKNELPKNYNYQPTITILIVAHNEESVIKEKLENVSRINYPKEKLEILISSDNSTDTTNEIVEDFIVNNQDKNIRIYKAKNRKGKTNAQNEAVRTIKSELIVFTDANAMLDKNACIELAAAFYDESIAYVTGKLCYTNRDIDLASESESSYWDLDLALRDIESRFQTITAGNGALYACKRKDYVEFDPIKSHDSSMPLYYSLNNKNAIANHDALAFEKAGENIKDEFNRKVRMSRIILASILPSLKILNVFRYKWFTYFYLGHRTSRYLLWFSHIMVLLLNMILINESSIYVITFGFQLVFYTIAVLRRFFYINNRFINMIYYYCMTLYAQIVGVMKVITGKAKPTWEKAGSTR</sequence>
<accession>A0ABY8IVR2</accession>
<comment type="similarity">
    <text evidence="1">Belongs to the glycosyltransferase 2 family.</text>
</comment>
<feature type="transmembrane region" description="Helical" evidence="4">
    <location>
        <begin position="302"/>
        <end position="319"/>
    </location>
</feature>
<feature type="domain" description="Glycosyltransferase 2-like" evidence="5">
    <location>
        <begin position="50"/>
        <end position="182"/>
    </location>
</feature>